<gene>
    <name evidence="1" type="ORF">METZ01_LOCUS301131</name>
</gene>
<protein>
    <submittedName>
        <fullName evidence="1">Uncharacterized protein</fullName>
    </submittedName>
</protein>
<evidence type="ECO:0000313" key="1">
    <source>
        <dbReference type="EMBL" id="SVC48277.1"/>
    </source>
</evidence>
<name>A0A382MKG8_9ZZZZ</name>
<dbReference type="AlphaFoldDB" id="A0A382MKG8"/>
<dbReference type="EMBL" id="UINC01093671">
    <property type="protein sequence ID" value="SVC48277.1"/>
    <property type="molecule type" value="Genomic_DNA"/>
</dbReference>
<proteinExistence type="predicted"/>
<accession>A0A382MKG8</accession>
<organism evidence="1">
    <name type="scientific">marine metagenome</name>
    <dbReference type="NCBI Taxonomy" id="408172"/>
    <lineage>
        <taxon>unclassified sequences</taxon>
        <taxon>metagenomes</taxon>
        <taxon>ecological metagenomes</taxon>
    </lineage>
</organism>
<reference evidence="1" key="1">
    <citation type="submission" date="2018-05" db="EMBL/GenBank/DDBJ databases">
        <authorList>
            <person name="Lanie J.A."/>
            <person name="Ng W.-L."/>
            <person name="Kazmierczak K.M."/>
            <person name="Andrzejewski T.M."/>
            <person name="Davidsen T.M."/>
            <person name="Wayne K.J."/>
            <person name="Tettelin H."/>
            <person name="Glass J.I."/>
            <person name="Rusch D."/>
            <person name="Podicherti R."/>
            <person name="Tsui H.-C.T."/>
            <person name="Winkler M.E."/>
        </authorList>
    </citation>
    <scope>NUCLEOTIDE SEQUENCE</scope>
</reference>
<sequence length="39" mass="4229">MKIGLINLYIFLIINLLFARTPDAVGENGVVVSSHELAS</sequence>
<feature type="non-terminal residue" evidence="1">
    <location>
        <position position="39"/>
    </location>
</feature>